<dbReference type="GO" id="GO:0003735">
    <property type="term" value="F:structural constituent of ribosome"/>
    <property type="evidence" value="ECO:0007669"/>
    <property type="project" value="InterPro"/>
</dbReference>
<evidence type="ECO:0000259" key="7">
    <source>
        <dbReference type="PROSITE" id="PS50823"/>
    </source>
</evidence>
<feature type="domain" description="KH type-2" evidence="7">
    <location>
        <begin position="39"/>
        <end position="111"/>
    </location>
</feature>
<gene>
    <name evidence="8" type="ORF">MNBD_PLANCTO03-2363</name>
</gene>
<dbReference type="PANTHER" id="PTHR11760:SF19">
    <property type="entry name" value="SMALL RIBOSOMAL SUBUNIT PROTEIN US3C"/>
    <property type="match status" value="1"/>
</dbReference>
<dbReference type="InterPro" id="IPR004044">
    <property type="entry name" value="KH_dom_type_2"/>
</dbReference>
<dbReference type="InterPro" id="IPR005704">
    <property type="entry name" value="Ribosomal_uS3_bac-typ"/>
</dbReference>
<dbReference type="InterPro" id="IPR004087">
    <property type="entry name" value="KH_dom"/>
</dbReference>
<dbReference type="PANTHER" id="PTHR11760">
    <property type="entry name" value="30S/40S RIBOSOMAL PROTEIN S3"/>
    <property type="match status" value="1"/>
</dbReference>
<dbReference type="Pfam" id="PF07650">
    <property type="entry name" value="KH_2"/>
    <property type="match status" value="1"/>
</dbReference>
<comment type="similarity">
    <text evidence="1">Belongs to the universal ribosomal protein uS3 family.</text>
</comment>
<keyword evidence="2" id="KW-0699">rRNA-binding</keyword>
<dbReference type="SUPFAM" id="SSF54821">
    <property type="entry name" value="Ribosomal protein S3 C-terminal domain"/>
    <property type="match status" value="1"/>
</dbReference>
<protein>
    <submittedName>
        <fullName evidence="8">SSU ribosomal protein S3p (S3e)</fullName>
    </submittedName>
</protein>
<evidence type="ECO:0000256" key="5">
    <source>
        <dbReference type="ARBA" id="ARBA00023274"/>
    </source>
</evidence>
<evidence type="ECO:0000313" key="8">
    <source>
        <dbReference type="EMBL" id="VAX41289.1"/>
    </source>
</evidence>
<dbReference type="PROSITE" id="PS50823">
    <property type="entry name" value="KH_TYPE_2"/>
    <property type="match status" value="1"/>
</dbReference>
<dbReference type="EMBL" id="UOGK01000521">
    <property type="protein sequence ID" value="VAX41289.1"/>
    <property type="molecule type" value="Genomic_DNA"/>
</dbReference>
<keyword evidence="5" id="KW-0687">Ribonucleoprotein</keyword>
<dbReference type="InterPro" id="IPR009019">
    <property type="entry name" value="KH_sf_prok-type"/>
</dbReference>
<dbReference type="InterPro" id="IPR001351">
    <property type="entry name" value="Ribosomal_uS3_C"/>
</dbReference>
<dbReference type="GO" id="GO:0019843">
    <property type="term" value="F:rRNA binding"/>
    <property type="evidence" value="ECO:0007669"/>
    <property type="project" value="UniProtKB-KW"/>
</dbReference>
<dbReference type="SMART" id="SM00322">
    <property type="entry name" value="KH"/>
    <property type="match status" value="1"/>
</dbReference>
<dbReference type="GO" id="GO:0006412">
    <property type="term" value="P:translation"/>
    <property type="evidence" value="ECO:0007669"/>
    <property type="project" value="InterPro"/>
</dbReference>
<dbReference type="CDD" id="cd02412">
    <property type="entry name" value="KH-II_30S_S3"/>
    <property type="match status" value="1"/>
</dbReference>
<dbReference type="InterPro" id="IPR015946">
    <property type="entry name" value="KH_dom-like_a/b"/>
</dbReference>
<feature type="compositionally biased region" description="Low complexity" evidence="6">
    <location>
        <begin position="224"/>
        <end position="236"/>
    </location>
</feature>
<organism evidence="8">
    <name type="scientific">hydrothermal vent metagenome</name>
    <dbReference type="NCBI Taxonomy" id="652676"/>
    <lineage>
        <taxon>unclassified sequences</taxon>
        <taxon>metagenomes</taxon>
        <taxon>ecological metagenomes</taxon>
    </lineage>
</organism>
<dbReference type="InterPro" id="IPR036419">
    <property type="entry name" value="Ribosomal_S3_C_sf"/>
</dbReference>
<dbReference type="GO" id="GO:0022627">
    <property type="term" value="C:cytosolic small ribosomal subunit"/>
    <property type="evidence" value="ECO:0007669"/>
    <property type="project" value="TreeGrafter"/>
</dbReference>
<dbReference type="HAMAP" id="MF_01309_B">
    <property type="entry name" value="Ribosomal_uS3_B"/>
    <property type="match status" value="1"/>
</dbReference>
<feature type="region of interest" description="Disordered" evidence="6">
    <location>
        <begin position="216"/>
        <end position="236"/>
    </location>
</feature>
<keyword evidence="4 8" id="KW-0689">Ribosomal protein</keyword>
<evidence type="ECO:0000256" key="6">
    <source>
        <dbReference type="SAM" id="MobiDB-lite"/>
    </source>
</evidence>
<dbReference type="Gene3D" id="3.30.1140.32">
    <property type="entry name" value="Ribosomal protein S3, C-terminal domain"/>
    <property type="match status" value="1"/>
</dbReference>
<dbReference type="FunFam" id="3.30.300.20:FF:000001">
    <property type="entry name" value="30S ribosomal protein S3"/>
    <property type="match status" value="1"/>
</dbReference>
<reference evidence="8" key="1">
    <citation type="submission" date="2018-06" db="EMBL/GenBank/DDBJ databases">
        <authorList>
            <person name="Zhirakovskaya E."/>
        </authorList>
    </citation>
    <scope>NUCLEOTIDE SEQUENCE</scope>
</reference>
<dbReference type="InterPro" id="IPR057258">
    <property type="entry name" value="Ribosomal_uS3"/>
</dbReference>
<dbReference type="InterPro" id="IPR018280">
    <property type="entry name" value="Ribosomal_uS3_CS"/>
</dbReference>
<dbReference type="Pfam" id="PF00189">
    <property type="entry name" value="Ribosomal_S3_C"/>
    <property type="match status" value="1"/>
</dbReference>
<evidence type="ECO:0000256" key="1">
    <source>
        <dbReference type="ARBA" id="ARBA00010761"/>
    </source>
</evidence>
<dbReference type="SUPFAM" id="SSF54814">
    <property type="entry name" value="Prokaryotic type KH domain (KH-domain type II)"/>
    <property type="match status" value="1"/>
</dbReference>
<keyword evidence="3" id="KW-0694">RNA-binding</keyword>
<accession>A0A3B1DG12</accession>
<dbReference type="PROSITE" id="PS00548">
    <property type="entry name" value="RIBOSOMAL_S3"/>
    <property type="match status" value="1"/>
</dbReference>
<evidence type="ECO:0000256" key="3">
    <source>
        <dbReference type="ARBA" id="ARBA00022884"/>
    </source>
</evidence>
<dbReference type="Gene3D" id="3.30.300.20">
    <property type="match status" value="1"/>
</dbReference>
<evidence type="ECO:0000256" key="2">
    <source>
        <dbReference type="ARBA" id="ARBA00022730"/>
    </source>
</evidence>
<dbReference type="NCBIfam" id="TIGR01009">
    <property type="entry name" value="rpsC_bact"/>
    <property type="match status" value="1"/>
</dbReference>
<evidence type="ECO:0000256" key="4">
    <source>
        <dbReference type="ARBA" id="ARBA00022980"/>
    </source>
</evidence>
<dbReference type="AlphaFoldDB" id="A0A3B1DG12"/>
<sequence length="236" mass="26460">MGQKTHPFGFRLGITEAHRSRWYAPKALYGELLVEDERIRKYLDRRLNRTPPSAAVADIHIERTREELKIIVRTARPGLVIGPKGAEVERITQELTYMTGRKVAISIVEIKQPDMDAQLVADGIAEQLKKRGAYRRIVKMRVEGVMQAGALGARIQISGRLGGAEMSRKLDVRLGALPLSTLQAHIDYGFAESMTTYGVIGVKAWIFKGLYGEETQREEEHQSRAAGAQPRARGRR</sequence>
<name>A0A3B1DG12_9ZZZZ</name>
<proteinExistence type="inferred from homology"/>